<evidence type="ECO:0000313" key="17">
    <source>
        <dbReference type="Proteomes" id="UP000501452"/>
    </source>
</evidence>
<keyword evidence="17" id="KW-1185">Reference proteome</keyword>
<keyword evidence="6" id="KW-0808">Transferase</keyword>
<accession>A0A6G8Q6P6</accession>
<dbReference type="Pfam" id="PF00512">
    <property type="entry name" value="HisKA"/>
    <property type="match status" value="1"/>
</dbReference>
<dbReference type="SUPFAM" id="SSF47384">
    <property type="entry name" value="Homodimeric domain of signal transducing histidine kinase"/>
    <property type="match status" value="1"/>
</dbReference>
<dbReference type="PANTHER" id="PTHR45436">
    <property type="entry name" value="SENSOR HISTIDINE KINASE YKOH"/>
    <property type="match status" value="1"/>
</dbReference>
<evidence type="ECO:0000256" key="10">
    <source>
        <dbReference type="ARBA" id="ARBA00023012"/>
    </source>
</evidence>
<sequence length="467" mass="49426">MPIRWRLTVYNALSIGAILLALGFASFLLLRDAALSDVEDDVRGRALAVARTVESGGELPPDEAERSSLGDEFLIVRDGRGRVLDPDWLKNSPRIRIEDPLWARALETGGPVGGEADYSPQEAPDYVYAVPVDPPEGPARVVEVGRSYGSVTETLNAFALLLVGAVLVALVLSVVGAYVLARAALAPVDAVARSARQIGAGDLGRRLPVARPGDELGRLTTTINDLLARLEASFARREEALARQRRFAADASHELRTPLTSIAGYARMLKSWGLENREAGREGVEAILEESERMRVLVEDLLVVARGDEGGMPLEPAPNDLGALAAEAVGAARAAAGGKVVVQYVPPKEPVGAVFDGARIRRAADILLDNAVKYTPEGGVVTVGVAREGGLLRLRVSDTGAGIPKEDLPRVFERFYRADPARSEGGTGLGLSIARQIARAHGGEVEAASRPGKGSTFVLSLPENGPG</sequence>
<evidence type="ECO:0000256" key="5">
    <source>
        <dbReference type="ARBA" id="ARBA00022553"/>
    </source>
</evidence>
<dbReference type="InterPro" id="IPR003661">
    <property type="entry name" value="HisK_dim/P_dom"/>
</dbReference>
<feature type="domain" description="Histidine kinase" evidence="14">
    <location>
        <begin position="250"/>
        <end position="465"/>
    </location>
</feature>
<dbReference type="PRINTS" id="PR00344">
    <property type="entry name" value="BCTRLSENSOR"/>
</dbReference>
<dbReference type="Pfam" id="PF00672">
    <property type="entry name" value="HAMP"/>
    <property type="match status" value="1"/>
</dbReference>
<dbReference type="InterPro" id="IPR005467">
    <property type="entry name" value="His_kinase_dom"/>
</dbReference>
<dbReference type="RefSeq" id="WP_166174120.1">
    <property type="nucleotide sequence ID" value="NZ_CP045119.1"/>
</dbReference>
<dbReference type="InterPro" id="IPR036890">
    <property type="entry name" value="HATPase_C_sf"/>
</dbReference>
<keyword evidence="5" id="KW-0597">Phosphoprotein</keyword>
<evidence type="ECO:0000256" key="6">
    <source>
        <dbReference type="ARBA" id="ARBA00022679"/>
    </source>
</evidence>
<keyword evidence="8" id="KW-0418">Kinase</keyword>
<evidence type="ECO:0000256" key="4">
    <source>
        <dbReference type="ARBA" id="ARBA00012438"/>
    </source>
</evidence>
<dbReference type="SMART" id="SM00388">
    <property type="entry name" value="HisKA"/>
    <property type="match status" value="1"/>
</dbReference>
<dbReference type="PROSITE" id="PS50885">
    <property type="entry name" value="HAMP"/>
    <property type="match status" value="1"/>
</dbReference>
<evidence type="ECO:0000256" key="8">
    <source>
        <dbReference type="ARBA" id="ARBA00022777"/>
    </source>
</evidence>
<dbReference type="AlphaFoldDB" id="A0A6G8Q6P6"/>
<dbReference type="Pfam" id="PF02518">
    <property type="entry name" value="HATPase_c"/>
    <property type="match status" value="1"/>
</dbReference>
<keyword evidence="9 13" id="KW-1133">Transmembrane helix</keyword>
<comment type="subcellular location">
    <subcellularLocation>
        <location evidence="3">Cell membrane</location>
    </subcellularLocation>
</comment>
<comment type="catalytic activity">
    <reaction evidence="1">
        <text>ATP + protein L-histidine = ADP + protein N-phospho-L-histidine.</text>
        <dbReference type="EC" id="2.7.13.3"/>
    </reaction>
</comment>
<evidence type="ECO:0000256" key="1">
    <source>
        <dbReference type="ARBA" id="ARBA00000085"/>
    </source>
</evidence>
<dbReference type="PANTHER" id="PTHR45436:SF5">
    <property type="entry name" value="SENSOR HISTIDINE KINASE TRCS"/>
    <property type="match status" value="1"/>
</dbReference>
<dbReference type="CDD" id="cd00082">
    <property type="entry name" value="HisKA"/>
    <property type="match status" value="1"/>
</dbReference>
<dbReference type="CDD" id="cd00075">
    <property type="entry name" value="HATPase"/>
    <property type="match status" value="1"/>
</dbReference>
<dbReference type="GO" id="GO:0005509">
    <property type="term" value="F:calcium ion binding"/>
    <property type="evidence" value="ECO:0007669"/>
    <property type="project" value="UniProtKB-ARBA"/>
</dbReference>
<evidence type="ECO:0000256" key="7">
    <source>
        <dbReference type="ARBA" id="ARBA00022692"/>
    </source>
</evidence>
<comment type="cofactor">
    <cofactor evidence="2">
        <name>a divalent metal cation</name>
        <dbReference type="ChEBI" id="CHEBI:60240"/>
    </cofactor>
</comment>
<keyword evidence="10" id="KW-0902">Two-component regulatory system</keyword>
<reference evidence="16 17" key="1">
    <citation type="submission" date="2019-10" db="EMBL/GenBank/DDBJ databases">
        <title>Rubrobacter sp nov SCSIO 52090 isolated from a deep-sea sediment in the South China Sea.</title>
        <authorList>
            <person name="Chen R.W."/>
        </authorList>
    </citation>
    <scope>NUCLEOTIDE SEQUENCE [LARGE SCALE GENOMIC DNA]</scope>
    <source>
        <strain evidence="16 17">SCSIO 52909</strain>
    </source>
</reference>
<feature type="domain" description="HAMP" evidence="15">
    <location>
        <begin position="182"/>
        <end position="235"/>
    </location>
</feature>
<dbReference type="Proteomes" id="UP000501452">
    <property type="component" value="Chromosome"/>
</dbReference>
<evidence type="ECO:0000256" key="3">
    <source>
        <dbReference type="ARBA" id="ARBA00004236"/>
    </source>
</evidence>
<dbReference type="InterPro" id="IPR004358">
    <property type="entry name" value="Sig_transdc_His_kin-like_C"/>
</dbReference>
<evidence type="ECO:0000256" key="2">
    <source>
        <dbReference type="ARBA" id="ARBA00001968"/>
    </source>
</evidence>
<dbReference type="GO" id="GO:0000155">
    <property type="term" value="F:phosphorelay sensor kinase activity"/>
    <property type="evidence" value="ECO:0007669"/>
    <property type="project" value="InterPro"/>
</dbReference>
<dbReference type="GO" id="GO:0005886">
    <property type="term" value="C:plasma membrane"/>
    <property type="evidence" value="ECO:0007669"/>
    <property type="project" value="UniProtKB-SubCell"/>
</dbReference>
<protein>
    <recommendedName>
        <fullName evidence="4">histidine kinase</fullName>
        <ecNumber evidence="4">2.7.13.3</ecNumber>
    </recommendedName>
</protein>
<evidence type="ECO:0000313" key="16">
    <source>
        <dbReference type="EMBL" id="QIN82109.1"/>
    </source>
</evidence>
<dbReference type="InterPro" id="IPR003660">
    <property type="entry name" value="HAMP_dom"/>
</dbReference>
<feature type="region of interest" description="Disordered" evidence="12">
    <location>
        <begin position="446"/>
        <end position="467"/>
    </location>
</feature>
<dbReference type="Gene3D" id="3.30.565.10">
    <property type="entry name" value="Histidine kinase-like ATPase, C-terminal domain"/>
    <property type="match status" value="1"/>
</dbReference>
<dbReference type="FunFam" id="1.10.287.130:FF:000001">
    <property type="entry name" value="Two-component sensor histidine kinase"/>
    <property type="match status" value="1"/>
</dbReference>
<dbReference type="PROSITE" id="PS50109">
    <property type="entry name" value="HIS_KIN"/>
    <property type="match status" value="1"/>
</dbReference>
<dbReference type="SMART" id="SM00304">
    <property type="entry name" value="HAMP"/>
    <property type="match status" value="1"/>
</dbReference>
<feature type="transmembrane region" description="Helical" evidence="13">
    <location>
        <begin position="157"/>
        <end position="180"/>
    </location>
</feature>
<dbReference type="EMBL" id="CP045119">
    <property type="protein sequence ID" value="QIN82109.1"/>
    <property type="molecule type" value="Genomic_DNA"/>
</dbReference>
<proteinExistence type="predicted"/>
<dbReference type="SMART" id="SM00387">
    <property type="entry name" value="HATPase_c"/>
    <property type="match status" value="1"/>
</dbReference>
<dbReference type="InterPro" id="IPR050428">
    <property type="entry name" value="TCS_sensor_his_kinase"/>
</dbReference>
<keyword evidence="7 13" id="KW-0812">Transmembrane</keyword>
<dbReference type="SUPFAM" id="SSF158472">
    <property type="entry name" value="HAMP domain-like"/>
    <property type="match status" value="1"/>
</dbReference>
<name>A0A6G8Q6P6_9ACTN</name>
<feature type="transmembrane region" description="Helical" evidence="13">
    <location>
        <begin position="7"/>
        <end position="30"/>
    </location>
</feature>
<evidence type="ECO:0000256" key="9">
    <source>
        <dbReference type="ARBA" id="ARBA00022989"/>
    </source>
</evidence>
<evidence type="ECO:0000259" key="14">
    <source>
        <dbReference type="PROSITE" id="PS50109"/>
    </source>
</evidence>
<dbReference type="CDD" id="cd06225">
    <property type="entry name" value="HAMP"/>
    <property type="match status" value="1"/>
</dbReference>
<dbReference type="SUPFAM" id="SSF55874">
    <property type="entry name" value="ATPase domain of HSP90 chaperone/DNA topoisomerase II/histidine kinase"/>
    <property type="match status" value="1"/>
</dbReference>
<dbReference type="FunFam" id="3.30.565.10:FF:000006">
    <property type="entry name" value="Sensor histidine kinase WalK"/>
    <property type="match status" value="1"/>
</dbReference>
<gene>
    <name evidence="16" type="ORF">GBA63_05205</name>
</gene>
<dbReference type="EC" id="2.7.13.3" evidence="4"/>
<keyword evidence="11 13" id="KW-0472">Membrane</keyword>
<dbReference type="Gene3D" id="1.10.287.130">
    <property type="match status" value="1"/>
</dbReference>
<dbReference type="InterPro" id="IPR036097">
    <property type="entry name" value="HisK_dim/P_sf"/>
</dbReference>
<evidence type="ECO:0000259" key="15">
    <source>
        <dbReference type="PROSITE" id="PS50885"/>
    </source>
</evidence>
<dbReference type="Gene3D" id="6.10.340.10">
    <property type="match status" value="1"/>
</dbReference>
<evidence type="ECO:0000256" key="12">
    <source>
        <dbReference type="SAM" id="MobiDB-lite"/>
    </source>
</evidence>
<evidence type="ECO:0000256" key="13">
    <source>
        <dbReference type="SAM" id="Phobius"/>
    </source>
</evidence>
<organism evidence="16 17">
    <name type="scientific">Rubrobacter tropicus</name>
    <dbReference type="NCBI Taxonomy" id="2653851"/>
    <lineage>
        <taxon>Bacteria</taxon>
        <taxon>Bacillati</taxon>
        <taxon>Actinomycetota</taxon>
        <taxon>Rubrobacteria</taxon>
        <taxon>Rubrobacterales</taxon>
        <taxon>Rubrobacteraceae</taxon>
        <taxon>Rubrobacter</taxon>
    </lineage>
</organism>
<dbReference type="InterPro" id="IPR003594">
    <property type="entry name" value="HATPase_dom"/>
</dbReference>
<evidence type="ECO:0000256" key="11">
    <source>
        <dbReference type="ARBA" id="ARBA00023136"/>
    </source>
</evidence>
<dbReference type="KEGG" id="rub:GBA63_05205"/>